<gene>
    <name evidence="5" type="ORF">HQ865_03050</name>
</gene>
<evidence type="ECO:0000256" key="1">
    <source>
        <dbReference type="ARBA" id="ARBA00008779"/>
    </source>
</evidence>
<dbReference type="EMBL" id="CP054139">
    <property type="protein sequence ID" value="QKJ28777.1"/>
    <property type="molecule type" value="Genomic_DNA"/>
</dbReference>
<dbReference type="InterPro" id="IPR037524">
    <property type="entry name" value="PA14/GLEYA"/>
</dbReference>
<dbReference type="SUPFAM" id="SSF53649">
    <property type="entry name" value="Alkaline phosphatase-like"/>
    <property type="match status" value="1"/>
</dbReference>
<feature type="chain" id="PRO_5028826000" evidence="3">
    <location>
        <begin position="22"/>
        <end position="697"/>
    </location>
</feature>
<keyword evidence="6" id="KW-1185">Reference proteome</keyword>
<dbReference type="InterPro" id="IPR000917">
    <property type="entry name" value="Sulfatase_N"/>
</dbReference>
<reference evidence="5 6" key="1">
    <citation type="submission" date="2020-05" db="EMBL/GenBank/DDBJ databases">
        <title>Mucilaginibacter mali sp. nov.</title>
        <authorList>
            <person name="Kim H.S."/>
            <person name="Lee K.C."/>
            <person name="Suh M.K."/>
            <person name="Kim J.-S."/>
            <person name="Han K.-I."/>
            <person name="Eom M.K."/>
            <person name="Shin Y.K."/>
            <person name="Lee J.-S."/>
        </authorList>
    </citation>
    <scope>NUCLEOTIDE SEQUENCE [LARGE SCALE GENOMIC DNA]</scope>
    <source>
        <strain evidence="5 6">G2-14</strain>
    </source>
</reference>
<dbReference type="Proteomes" id="UP000505355">
    <property type="component" value="Chromosome"/>
</dbReference>
<keyword evidence="5" id="KW-0808">Transferase</keyword>
<dbReference type="SUPFAM" id="SSF56988">
    <property type="entry name" value="Anthrax protective antigen"/>
    <property type="match status" value="1"/>
</dbReference>
<dbReference type="PANTHER" id="PTHR43751:SF3">
    <property type="entry name" value="SULFATASE N-TERMINAL DOMAIN-CONTAINING PROTEIN"/>
    <property type="match status" value="1"/>
</dbReference>
<dbReference type="Gene3D" id="3.90.182.10">
    <property type="entry name" value="Toxin - Anthrax Protective Antigen,domain 1"/>
    <property type="match status" value="1"/>
</dbReference>
<keyword evidence="3" id="KW-0732">Signal</keyword>
<evidence type="ECO:0000256" key="2">
    <source>
        <dbReference type="ARBA" id="ARBA00022801"/>
    </source>
</evidence>
<dbReference type="Pfam" id="PF07691">
    <property type="entry name" value="PA14"/>
    <property type="match status" value="1"/>
</dbReference>
<dbReference type="PROSITE" id="PS51820">
    <property type="entry name" value="PA14"/>
    <property type="match status" value="1"/>
</dbReference>
<dbReference type="Pfam" id="PF00884">
    <property type="entry name" value="Sulfatase"/>
    <property type="match status" value="1"/>
</dbReference>
<name>A0A7D4TVR6_9SPHI</name>
<dbReference type="AlphaFoldDB" id="A0A7D4TVR6"/>
<protein>
    <submittedName>
        <fullName evidence="5">Sulfatase-like hydrolase/transferase</fullName>
    </submittedName>
</protein>
<dbReference type="Gene3D" id="3.40.720.10">
    <property type="entry name" value="Alkaline Phosphatase, subunit A"/>
    <property type="match status" value="1"/>
</dbReference>
<dbReference type="InterPro" id="IPR024607">
    <property type="entry name" value="Sulfatase_CS"/>
</dbReference>
<dbReference type="PANTHER" id="PTHR43751">
    <property type="entry name" value="SULFATASE"/>
    <property type="match status" value="1"/>
</dbReference>
<feature type="domain" description="PA14" evidence="4">
    <location>
        <begin position="556"/>
        <end position="691"/>
    </location>
</feature>
<dbReference type="GO" id="GO:0016740">
    <property type="term" value="F:transferase activity"/>
    <property type="evidence" value="ECO:0007669"/>
    <property type="project" value="UniProtKB-KW"/>
</dbReference>
<proteinExistence type="inferred from homology"/>
<dbReference type="KEGG" id="mmab:HQ865_03050"/>
<dbReference type="GO" id="GO:0016787">
    <property type="term" value="F:hydrolase activity"/>
    <property type="evidence" value="ECO:0007669"/>
    <property type="project" value="UniProtKB-KW"/>
</dbReference>
<evidence type="ECO:0000256" key="3">
    <source>
        <dbReference type="SAM" id="SignalP"/>
    </source>
</evidence>
<dbReference type="InterPro" id="IPR011658">
    <property type="entry name" value="PA14_dom"/>
</dbReference>
<comment type="similarity">
    <text evidence="1">Belongs to the sulfatase family.</text>
</comment>
<feature type="signal peptide" evidence="3">
    <location>
        <begin position="1"/>
        <end position="21"/>
    </location>
</feature>
<accession>A0A7D4TVR6</accession>
<dbReference type="InterPro" id="IPR052701">
    <property type="entry name" value="GAG_Ulvan_Degrading_Sulfatases"/>
</dbReference>
<organism evidence="5 6">
    <name type="scientific">Mucilaginibacter mali</name>
    <dbReference type="NCBI Taxonomy" id="2740462"/>
    <lineage>
        <taxon>Bacteria</taxon>
        <taxon>Pseudomonadati</taxon>
        <taxon>Bacteroidota</taxon>
        <taxon>Sphingobacteriia</taxon>
        <taxon>Sphingobacteriales</taxon>
        <taxon>Sphingobacteriaceae</taxon>
        <taxon>Mucilaginibacter</taxon>
    </lineage>
</organism>
<dbReference type="PROSITE" id="PS00523">
    <property type="entry name" value="SULFATASE_1"/>
    <property type="match status" value="1"/>
</dbReference>
<keyword evidence="2 5" id="KW-0378">Hydrolase</keyword>
<evidence type="ECO:0000259" key="4">
    <source>
        <dbReference type="PROSITE" id="PS51820"/>
    </source>
</evidence>
<dbReference type="InterPro" id="IPR017850">
    <property type="entry name" value="Alkaline_phosphatase_core_sf"/>
</dbReference>
<evidence type="ECO:0000313" key="6">
    <source>
        <dbReference type="Proteomes" id="UP000505355"/>
    </source>
</evidence>
<dbReference type="SMART" id="SM00758">
    <property type="entry name" value="PA14"/>
    <property type="match status" value="1"/>
</dbReference>
<evidence type="ECO:0000313" key="5">
    <source>
        <dbReference type="EMBL" id="QKJ28777.1"/>
    </source>
</evidence>
<dbReference type="RefSeq" id="WP_173413476.1">
    <property type="nucleotide sequence ID" value="NZ_CP054139.1"/>
</dbReference>
<sequence>MKFNCSLLLIPALLLYKPANAQGQKKPAVKKPNIIFILTDDLGYGDVGVFWQNQRAKAADRSQPWTYTPNLDKMAMQGAMLTQAYAAAPVCAPSRASILTGLSQGHARVRDNQFDKDLADNYTLGNVLQKAGYATAAIGKWGLQGDARWTKDGKDWIAHPLNRGFDYYYGYMRHEDGHEHYPKEGLYRKQKQVWDNRTDVTQQLDKCYTADLWTAAAKKWIAEHQKGKNGDQPFFMYLAYDTPHAVLELPTGPYPAGGGLKGGVQWLGQPGHMINTATGTIDSYTYPDYANATYDDDNNKATPEVPWPDTYKRYASSVRRIDDNIGDLFKLLADLKIDDNTLVIFSSDNGPSIEAYLPKPHVDYKANFFGSFGPFDGIKRDELEGGERMPVIARWPGHIPAGKPVNTPTISYDWLPTMADAAGLPAPANTDGRSILPALTGKGVQKDGLIYSEYFEPGKSPNYKEYAPNNRMKQRNQMQMIRMGNLVGLRYNVKSADDDFAIFDVVKDTHQANNLAAAMPQLQKQMKEMVLQVRRPDTSAQRPYDDALVPASNTGNTKQGLVWKGYAGKYPWIPDVTDLAATATGQCNTIDTKTLKPGCDTYLFEGYIKVPEDGEYTFYLSSSGKAFLRIHDASVIDEDYGYQPNTEKEGSMKLKAGLHPIRIYYQGKPGGALNFEWKSDVSKKMQVPANAFFIGGK</sequence>